<dbReference type="PANTHER" id="PTHR48111:SF76">
    <property type="entry name" value="TWO-COMPONENT RESPONSE REGULATOR"/>
    <property type="match status" value="1"/>
</dbReference>
<dbReference type="PROSITE" id="PS51755">
    <property type="entry name" value="OMPR_PHOB"/>
    <property type="match status" value="1"/>
</dbReference>
<dbReference type="CDD" id="cd00383">
    <property type="entry name" value="trans_reg_C"/>
    <property type="match status" value="1"/>
</dbReference>
<evidence type="ECO:0000313" key="8">
    <source>
        <dbReference type="Proteomes" id="UP000024329"/>
    </source>
</evidence>
<feature type="domain" description="OmpR/PhoB-type" evidence="5">
    <location>
        <begin position="122"/>
        <end position="220"/>
    </location>
</feature>
<reference evidence="7 8" key="1">
    <citation type="submission" date="2014-03" db="EMBL/GenBank/DDBJ databases">
        <title>Whole genome sequence of Novosphingobium resinovorum KF1.</title>
        <authorList>
            <person name="Gan H.M."/>
            <person name="Gan H.Y."/>
            <person name="Chew T.H."/>
            <person name="Savka M.A."/>
        </authorList>
    </citation>
    <scope>NUCLEOTIDE SEQUENCE [LARGE SCALE GENOMIC DNA]</scope>
    <source>
        <strain evidence="7 8">KF1</strain>
    </source>
</reference>
<dbReference type="eggNOG" id="COG0745">
    <property type="taxonomic scope" value="Bacteria"/>
</dbReference>
<keyword evidence="2" id="KW-0597">Phosphoprotein</keyword>
<dbReference type="GO" id="GO:0032993">
    <property type="term" value="C:protein-DNA complex"/>
    <property type="evidence" value="ECO:0007669"/>
    <property type="project" value="TreeGrafter"/>
</dbReference>
<dbReference type="SMART" id="SM00448">
    <property type="entry name" value="REC"/>
    <property type="match status" value="1"/>
</dbReference>
<evidence type="ECO:0000256" key="3">
    <source>
        <dbReference type="PROSITE-ProRule" id="PRU01091"/>
    </source>
</evidence>
<dbReference type="GO" id="GO:0000976">
    <property type="term" value="F:transcription cis-regulatory region binding"/>
    <property type="evidence" value="ECO:0007669"/>
    <property type="project" value="TreeGrafter"/>
</dbReference>
<evidence type="ECO:0000313" key="6">
    <source>
        <dbReference type="EMBL" id="AOR79644.1"/>
    </source>
</evidence>
<evidence type="ECO:0000313" key="7">
    <source>
        <dbReference type="EMBL" id="EZP79256.1"/>
    </source>
</evidence>
<dbReference type="InterPro" id="IPR039420">
    <property type="entry name" value="WalR-like"/>
</dbReference>
<dbReference type="KEGG" id="nre:BES08_22915"/>
<dbReference type="InterPro" id="IPR011006">
    <property type="entry name" value="CheY-like_superfamily"/>
</dbReference>
<accession>A0A031JN83</accession>
<keyword evidence="6" id="KW-0614">Plasmid</keyword>
<dbReference type="InterPro" id="IPR001867">
    <property type="entry name" value="OmpR/PhoB-type_DNA-bd"/>
</dbReference>
<dbReference type="Proteomes" id="UP000094626">
    <property type="component" value="Plasmid pSA1"/>
</dbReference>
<dbReference type="InterPro" id="IPR001789">
    <property type="entry name" value="Sig_transdc_resp-reg_receiver"/>
</dbReference>
<dbReference type="Gene3D" id="3.40.50.2300">
    <property type="match status" value="1"/>
</dbReference>
<gene>
    <name evidence="6" type="ORF">BES08_22915</name>
    <name evidence="7" type="ORF">BV97_04145</name>
</gene>
<protein>
    <submittedName>
        <fullName evidence="6">DNA-binding response regulator</fullName>
    </submittedName>
    <submittedName>
        <fullName evidence="7">Two component transcriptional regulator</fullName>
    </submittedName>
</protein>
<organism evidence="7 8">
    <name type="scientific">Novosphingobium resinovorum</name>
    <dbReference type="NCBI Taxonomy" id="158500"/>
    <lineage>
        <taxon>Bacteria</taxon>
        <taxon>Pseudomonadati</taxon>
        <taxon>Pseudomonadota</taxon>
        <taxon>Alphaproteobacteria</taxon>
        <taxon>Sphingomonadales</taxon>
        <taxon>Sphingomonadaceae</taxon>
        <taxon>Novosphingobium</taxon>
    </lineage>
</organism>
<dbReference type="GO" id="GO:0006355">
    <property type="term" value="P:regulation of DNA-templated transcription"/>
    <property type="evidence" value="ECO:0007669"/>
    <property type="project" value="InterPro"/>
</dbReference>
<feature type="DNA-binding region" description="OmpR/PhoB-type" evidence="3">
    <location>
        <begin position="122"/>
        <end position="220"/>
    </location>
</feature>
<evidence type="ECO:0000256" key="1">
    <source>
        <dbReference type="ARBA" id="ARBA00023125"/>
    </source>
</evidence>
<feature type="domain" description="Response regulatory" evidence="4">
    <location>
        <begin position="2"/>
        <end position="113"/>
    </location>
</feature>
<feature type="modified residue" description="4-aspartylphosphate" evidence="2">
    <location>
        <position position="51"/>
    </location>
</feature>
<dbReference type="AlphaFoldDB" id="A0A031JN83"/>
<dbReference type="Pfam" id="PF00072">
    <property type="entry name" value="Response_reg"/>
    <property type="match status" value="1"/>
</dbReference>
<geneLocation type="plasmid" evidence="6 9">
    <name>pSA1</name>
</geneLocation>
<dbReference type="GO" id="GO:0005829">
    <property type="term" value="C:cytosol"/>
    <property type="evidence" value="ECO:0007669"/>
    <property type="project" value="TreeGrafter"/>
</dbReference>
<dbReference type="SUPFAM" id="SSF52172">
    <property type="entry name" value="CheY-like"/>
    <property type="match status" value="1"/>
</dbReference>
<name>A0A031JN83_9SPHN</name>
<dbReference type="Gene3D" id="6.10.250.690">
    <property type="match status" value="1"/>
</dbReference>
<dbReference type="GO" id="GO:0000156">
    <property type="term" value="F:phosphorelay response regulator activity"/>
    <property type="evidence" value="ECO:0007669"/>
    <property type="project" value="TreeGrafter"/>
</dbReference>
<dbReference type="Proteomes" id="UP000024329">
    <property type="component" value="Unassembled WGS sequence"/>
</dbReference>
<dbReference type="Pfam" id="PF00486">
    <property type="entry name" value="Trans_reg_C"/>
    <property type="match status" value="1"/>
</dbReference>
<evidence type="ECO:0000256" key="2">
    <source>
        <dbReference type="PROSITE-ProRule" id="PRU00169"/>
    </source>
</evidence>
<dbReference type="PANTHER" id="PTHR48111">
    <property type="entry name" value="REGULATOR OF RPOS"/>
    <property type="match status" value="1"/>
</dbReference>
<sequence>MHLLIVEDDDQIATFLARGLAAIGHLVDTAGSGEAAIEAIAAHHYDAMVLDRMLPGLDGIEVLLRKPRDLPVLMLSALNTLDDRIEGLNAGADDYLVKPFEVAEVAARLNAIARRFPASERPDVLGAGDIEIVLTTLRATRDGKPLHLNKKEFALLAELVRNADRMVTRRMMIERVWGYSFDPSTNIIESNMSRLRGKLTIHGGTDPIETVRGTGYILRNAVPCPELG</sequence>
<proteinExistence type="predicted"/>
<dbReference type="PATRIC" id="fig|158500.4.peg.4213"/>
<dbReference type="EMBL" id="CP017076">
    <property type="protein sequence ID" value="AOR79644.1"/>
    <property type="molecule type" value="Genomic_DNA"/>
</dbReference>
<evidence type="ECO:0000259" key="4">
    <source>
        <dbReference type="PROSITE" id="PS50110"/>
    </source>
</evidence>
<reference evidence="6" key="2">
    <citation type="submission" date="2016-08" db="EMBL/GenBank/DDBJ databases">
        <authorList>
            <person name="Seilhamer J.J."/>
        </authorList>
    </citation>
    <scope>NUCLEOTIDE SEQUENCE [LARGE SCALE GENOMIC DNA]</scope>
    <source>
        <strain evidence="6">SA1</strain>
        <plasmid evidence="6">pSA1</plasmid>
    </source>
</reference>
<dbReference type="Gene3D" id="1.10.10.10">
    <property type="entry name" value="Winged helix-like DNA-binding domain superfamily/Winged helix DNA-binding domain"/>
    <property type="match status" value="1"/>
</dbReference>
<reference evidence="9" key="3">
    <citation type="journal article" date="2017" name="J. Biotechnol.">
        <title>Complete genome sequence of Novosphingobium resinovorum SA1, a versatile xenobiotic-degrading bacterium capable of utilizing sulfanilic acid.</title>
        <authorList>
            <person name="Hegedus B."/>
            <person name="Kos P.B."/>
            <person name="Balint B."/>
            <person name="Maroti G."/>
            <person name="Gan H.M."/>
            <person name="Perei K."/>
            <person name="Rakhely G."/>
        </authorList>
    </citation>
    <scope>NUCLEOTIDE SEQUENCE [LARGE SCALE GENOMIC DNA]</scope>
    <source>
        <strain evidence="9">SA1</strain>
    </source>
</reference>
<dbReference type="PROSITE" id="PS50110">
    <property type="entry name" value="RESPONSE_REGULATORY"/>
    <property type="match status" value="1"/>
</dbReference>
<dbReference type="OrthoDB" id="9802426at2"/>
<evidence type="ECO:0000259" key="5">
    <source>
        <dbReference type="PROSITE" id="PS51755"/>
    </source>
</evidence>
<keyword evidence="1 3" id="KW-0238">DNA-binding</keyword>
<evidence type="ECO:0000313" key="9">
    <source>
        <dbReference type="Proteomes" id="UP000094626"/>
    </source>
</evidence>
<dbReference type="RefSeq" id="WP_036528358.1">
    <property type="nucleotide sequence ID" value="NZ_CP017076.1"/>
</dbReference>
<dbReference type="InterPro" id="IPR036388">
    <property type="entry name" value="WH-like_DNA-bd_sf"/>
</dbReference>
<keyword evidence="9" id="KW-1185">Reference proteome</keyword>
<dbReference type="EMBL" id="JFYZ01000028">
    <property type="protein sequence ID" value="EZP79256.1"/>
    <property type="molecule type" value="Genomic_DNA"/>
</dbReference>
<dbReference type="SMART" id="SM00862">
    <property type="entry name" value="Trans_reg_C"/>
    <property type="match status" value="1"/>
</dbReference>